<accession>A0A2P5AD41</accession>
<reference evidence="2" key="1">
    <citation type="submission" date="2016-06" db="EMBL/GenBank/DDBJ databases">
        <title>Parallel loss of symbiosis genes in relatives of nitrogen-fixing non-legume Parasponia.</title>
        <authorList>
            <person name="Van Velzen R."/>
            <person name="Holmer R."/>
            <person name="Bu F."/>
            <person name="Rutten L."/>
            <person name="Van Zeijl A."/>
            <person name="Liu W."/>
            <person name="Santuari L."/>
            <person name="Cao Q."/>
            <person name="Sharma T."/>
            <person name="Shen D."/>
            <person name="Roswanjaya Y."/>
            <person name="Wardhani T."/>
            <person name="Kalhor M.S."/>
            <person name="Jansen J."/>
            <person name="Van den Hoogen J."/>
            <person name="Gungor B."/>
            <person name="Hartog M."/>
            <person name="Hontelez J."/>
            <person name="Verver J."/>
            <person name="Yang W.-C."/>
            <person name="Schijlen E."/>
            <person name="Repin R."/>
            <person name="Schilthuizen M."/>
            <person name="Schranz E."/>
            <person name="Heidstra R."/>
            <person name="Miyata K."/>
            <person name="Fedorova E."/>
            <person name="Kohlen W."/>
            <person name="Bisseling T."/>
            <person name="Smit S."/>
            <person name="Geurts R."/>
        </authorList>
    </citation>
    <scope>NUCLEOTIDE SEQUENCE [LARGE SCALE GENOMIC DNA]</scope>
    <source>
        <strain evidence="2">cv. WU1-14</strain>
    </source>
</reference>
<evidence type="ECO:0000313" key="2">
    <source>
        <dbReference type="Proteomes" id="UP000237105"/>
    </source>
</evidence>
<proteinExistence type="predicted"/>
<comment type="caution">
    <text evidence="1">The sequence shown here is derived from an EMBL/GenBank/DDBJ whole genome shotgun (WGS) entry which is preliminary data.</text>
</comment>
<name>A0A2P5AD41_PARAD</name>
<gene>
    <name evidence="1" type="ORF">PanWU01x14_344590</name>
</gene>
<dbReference type="Proteomes" id="UP000237105">
    <property type="component" value="Unassembled WGS sequence"/>
</dbReference>
<keyword evidence="2" id="KW-1185">Reference proteome</keyword>
<organism evidence="1 2">
    <name type="scientific">Parasponia andersonii</name>
    <name type="common">Sponia andersonii</name>
    <dbReference type="NCBI Taxonomy" id="3476"/>
    <lineage>
        <taxon>Eukaryota</taxon>
        <taxon>Viridiplantae</taxon>
        <taxon>Streptophyta</taxon>
        <taxon>Embryophyta</taxon>
        <taxon>Tracheophyta</taxon>
        <taxon>Spermatophyta</taxon>
        <taxon>Magnoliopsida</taxon>
        <taxon>eudicotyledons</taxon>
        <taxon>Gunneridae</taxon>
        <taxon>Pentapetalae</taxon>
        <taxon>rosids</taxon>
        <taxon>fabids</taxon>
        <taxon>Rosales</taxon>
        <taxon>Cannabaceae</taxon>
        <taxon>Parasponia</taxon>
    </lineage>
</organism>
<sequence length="58" mass="6942">AFYQTSALQLQHRERTSRTIAFVPKLDLRIWVCTKDVATEWGQDFMISRFRGIGRRRQ</sequence>
<protein>
    <submittedName>
        <fullName evidence="1">Uncharacterized protein</fullName>
    </submittedName>
</protein>
<evidence type="ECO:0000313" key="1">
    <source>
        <dbReference type="EMBL" id="PON34429.1"/>
    </source>
</evidence>
<dbReference type="AlphaFoldDB" id="A0A2P5AD41"/>
<dbReference type="OrthoDB" id="10319317at2759"/>
<dbReference type="EMBL" id="JXTB01000660">
    <property type="protein sequence ID" value="PON34429.1"/>
    <property type="molecule type" value="Genomic_DNA"/>
</dbReference>
<feature type="non-terminal residue" evidence="1">
    <location>
        <position position="1"/>
    </location>
</feature>